<feature type="signal peptide" evidence="1">
    <location>
        <begin position="1"/>
        <end position="32"/>
    </location>
</feature>
<protein>
    <recommendedName>
        <fullName evidence="4">Right handed beta helix region</fullName>
    </recommendedName>
</protein>
<dbReference type="Proteomes" id="UP000601597">
    <property type="component" value="Unassembled WGS sequence"/>
</dbReference>
<keyword evidence="3" id="KW-1185">Reference proteome</keyword>
<reference evidence="3" key="1">
    <citation type="journal article" date="2019" name="Int. J. Syst. Evol. Microbiol.">
        <title>The Global Catalogue of Microorganisms (GCM) 10K type strain sequencing project: providing services to taxonomists for standard genome sequencing and annotation.</title>
        <authorList>
            <consortium name="The Broad Institute Genomics Platform"/>
            <consortium name="The Broad Institute Genome Sequencing Center for Infectious Disease"/>
            <person name="Wu L."/>
            <person name="Ma J."/>
        </authorList>
    </citation>
    <scope>NUCLEOTIDE SEQUENCE [LARGE SCALE GENOMIC DNA]</scope>
    <source>
        <strain evidence="3">KCTC 22280</strain>
    </source>
</reference>
<evidence type="ECO:0000313" key="2">
    <source>
        <dbReference type="EMBL" id="GGY80228.1"/>
    </source>
</evidence>
<dbReference type="SUPFAM" id="SSF51126">
    <property type="entry name" value="Pectin lyase-like"/>
    <property type="match status" value="1"/>
</dbReference>
<feature type="chain" id="PRO_5046655486" description="Right handed beta helix region" evidence="1">
    <location>
        <begin position="33"/>
        <end position="614"/>
    </location>
</feature>
<dbReference type="InterPro" id="IPR011050">
    <property type="entry name" value="Pectin_lyase_fold/virulence"/>
</dbReference>
<evidence type="ECO:0008006" key="4">
    <source>
        <dbReference type="Google" id="ProtNLM"/>
    </source>
</evidence>
<dbReference type="InterPro" id="IPR012334">
    <property type="entry name" value="Pectin_lyas_fold"/>
</dbReference>
<sequence length="614" mass="65348">MQIAFVLVKALKRFGICATVVMLLVSSPVAFGATPHLAFSDLISGPGTGLGDGKGSGVIVTVWGQNLGVNKADRKLIFEDSQGELHEPYIYYWKAADGSVPSGPVNLYESHKMHEIAFSIPDASLGDGEIYVQVEGESSASLIFTVREGSIYHVKNDGNDADDGSFSGPWKTVDKAVNSSPAGSTIYIHDVDTGSRNSEAGIYWNSSSASSDLNNQFTITSYPGFHPKVTAQRGFEAYRAAGAVLSKLDIYSSDFTSVDENGQPTGGRIQHQGTWGIKASRNGRAVANRIGDIPGMCASRYQGAIVGAGGSRVSNFKILGNEVYDYGCEGSSKLHHTTYMSIRSGPDNVQVDPWEFGYNYLHGNKAKFGIHNFDQDEGCGGTTGPVLIHNNVVVDQGGAGISIGASAGCKWDMDFYVENNVLVNVGLAADWDGVDPNTSDGSEPGGIAIRDSGLMGTIYVRNNLIYGWSTDGLTRGATGCLAFNGAGDNVSVIWDNNICVATVDVPFFATGYRAENKEDNVSGSYNVWHSEIAESKSAPAWDANPFLFDPMLEVMESQVYLDPESPVIDRAKSVDLSRGIYGIQRVSGADIGPVEYPAAGGLSLPDPPSGLQVE</sequence>
<proteinExistence type="predicted"/>
<organism evidence="2 3">
    <name type="scientific">Marinobacter zhanjiangensis</name>
    <dbReference type="NCBI Taxonomy" id="578215"/>
    <lineage>
        <taxon>Bacteria</taxon>
        <taxon>Pseudomonadati</taxon>
        <taxon>Pseudomonadota</taxon>
        <taxon>Gammaproteobacteria</taxon>
        <taxon>Pseudomonadales</taxon>
        <taxon>Marinobacteraceae</taxon>
        <taxon>Marinobacter</taxon>
    </lineage>
</organism>
<gene>
    <name evidence="2" type="ORF">GCM10007071_29440</name>
</gene>
<comment type="caution">
    <text evidence="2">The sequence shown here is derived from an EMBL/GenBank/DDBJ whole genome shotgun (WGS) entry which is preliminary data.</text>
</comment>
<evidence type="ECO:0000256" key="1">
    <source>
        <dbReference type="SAM" id="SignalP"/>
    </source>
</evidence>
<dbReference type="EMBL" id="BMXV01000007">
    <property type="protein sequence ID" value="GGY80228.1"/>
    <property type="molecule type" value="Genomic_DNA"/>
</dbReference>
<accession>A0ABQ3B9W7</accession>
<keyword evidence="1" id="KW-0732">Signal</keyword>
<name>A0ABQ3B9W7_9GAMM</name>
<dbReference type="Gene3D" id="2.160.20.10">
    <property type="entry name" value="Single-stranded right-handed beta-helix, Pectin lyase-like"/>
    <property type="match status" value="1"/>
</dbReference>
<dbReference type="RefSeq" id="WP_189577548.1">
    <property type="nucleotide sequence ID" value="NZ_BMXV01000007.1"/>
</dbReference>
<evidence type="ECO:0000313" key="3">
    <source>
        <dbReference type="Proteomes" id="UP000601597"/>
    </source>
</evidence>